<organism evidence="1 2">
    <name type="scientific">Faecalibacillus faecis</name>
    <dbReference type="NCBI Taxonomy" id="1982628"/>
    <lineage>
        <taxon>Bacteria</taxon>
        <taxon>Bacillati</taxon>
        <taxon>Bacillota</taxon>
        <taxon>Erysipelotrichia</taxon>
        <taxon>Erysipelotrichales</taxon>
        <taxon>Coprobacillaceae</taxon>
        <taxon>Faecalibacillus</taxon>
    </lineage>
</organism>
<dbReference type="EMBL" id="JAJDKZ010000051">
    <property type="protein sequence ID" value="MCB8611369.1"/>
    <property type="molecule type" value="Genomic_DNA"/>
</dbReference>
<accession>A0AAW4VUF0</accession>
<reference evidence="1" key="1">
    <citation type="submission" date="2021-10" db="EMBL/GenBank/DDBJ databases">
        <title>Collection of gut derived symbiotic bacterial strains cultured from healthy donors.</title>
        <authorList>
            <person name="Lin H."/>
            <person name="Littmann E."/>
            <person name="Kohout C."/>
            <person name="Pamer E.G."/>
        </authorList>
    </citation>
    <scope>NUCLEOTIDE SEQUENCE</scope>
    <source>
        <strain evidence="1">DFI.4.48</strain>
    </source>
</reference>
<protein>
    <recommendedName>
        <fullName evidence="3">Transposase</fullName>
    </recommendedName>
</protein>
<evidence type="ECO:0000313" key="1">
    <source>
        <dbReference type="EMBL" id="MCB8611369.1"/>
    </source>
</evidence>
<dbReference type="AlphaFoldDB" id="A0AAW4VUF0"/>
<proteinExistence type="predicted"/>
<sequence length="80" mass="9414">MIIDGVEIFSFKNKKIESSIKKEHVDGLRYYTMMLVAVIERNNIVIPIEFEPIENEGLKYGKQDCEHEAAKRLMKRIKPF</sequence>
<name>A0AAW4VUF0_9FIRM</name>
<dbReference type="RefSeq" id="WP_227280058.1">
    <property type="nucleotide sequence ID" value="NZ_JAJDKR010000051.1"/>
</dbReference>
<evidence type="ECO:0000313" key="2">
    <source>
        <dbReference type="Proteomes" id="UP001198439"/>
    </source>
</evidence>
<dbReference type="Proteomes" id="UP001198439">
    <property type="component" value="Unassembled WGS sequence"/>
</dbReference>
<comment type="caution">
    <text evidence="1">The sequence shown here is derived from an EMBL/GenBank/DDBJ whole genome shotgun (WGS) entry which is preliminary data.</text>
</comment>
<gene>
    <name evidence="1" type="ORF">LJD69_12280</name>
</gene>
<evidence type="ECO:0008006" key="3">
    <source>
        <dbReference type="Google" id="ProtNLM"/>
    </source>
</evidence>